<dbReference type="EMBL" id="VIFY01000238">
    <property type="protein sequence ID" value="TQB68218.1"/>
    <property type="molecule type" value="Genomic_DNA"/>
</dbReference>
<evidence type="ECO:0000313" key="8">
    <source>
        <dbReference type="Proteomes" id="UP000319663"/>
    </source>
</evidence>
<dbReference type="GO" id="GO:0006796">
    <property type="term" value="P:phosphate-containing compound metabolic process"/>
    <property type="evidence" value="ECO:0007669"/>
    <property type="project" value="InterPro"/>
</dbReference>
<proteinExistence type="inferred from homology"/>
<dbReference type="AlphaFoldDB" id="A0A507QIB2"/>
<gene>
    <name evidence="7" type="primary">IPP1</name>
    <name evidence="7" type="ORF">MPDQ_003778</name>
</gene>
<protein>
    <recommendedName>
        <fullName evidence="3">inorganic diphosphatase</fullName>
        <ecNumber evidence="3">3.6.1.1</ecNumber>
    </recommendedName>
</protein>
<dbReference type="PANTHER" id="PTHR10286">
    <property type="entry name" value="INORGANIC PYROPHOSPHATASE"/>
    <property type="match status" value="1"/>
</dbReference>
<keyword evidence="5" id="KW-0378">Hydrolase</keyword>
<name>A0A507QIB2_MONPU</name>
<dbReference type="InterPro" id="IPR008162">
    <property type="entry name" value="Pyrophosphatase"/>
</dbReference>
<comment type="cofactor">
    <cofactor evidence="1">
        <name>Mg(2+)</name>
        <dbReference type="ChEBI" id="CHEBI:18420"/>
    </cofactor>
</comment>
<dbReference type="SUPFAM" id="SSF50324">
    <property type="entry name" value="Inorganic pyrophosphatase"/>
    <property type="match status" value="1"/>
</dbReference>
<dbReference type="GO" id="GO:0004427">
    <property type="term" value="F:inorganic diphosphate phosphatase activity"/>
    <property type="evidence" value="ECO:0007669"/>
    <property type="project" value="UniProtKB-EC"/>
</dbReference>
<dbReference type="GO" id="GO:0000287">
    <property type="term" value="F:magnesium ion binding"/>
    <property type="evidence" value="ECO:0007669"/>
    <property type="project" value="InterPro"/>
</dbReference>
<comment type="similarity">
    <text evidence="2">Belongs to the PPase family.</text>
</comment>
<evidence type="ECO:0000256" key="4">
    <source>
        <dbReference type="ARBA" id="ARBA00022723"/>
    </source>
</evidence>
<organism evidence="7 8">
    <name type="scientific">Monascus purpureus</name>
    <name type="common">Red mold</name>
    <name type="synonym">Monascus anka</name>
    <dbReference type="NCBI Taxonomy" id="5098"/>
    <lineage>
        <taxon>Eukaryota</taxon>
        <taxon>Fungi</taxon>
        <taxon>Dikarya</taxon>
        <taxon>Ascomycota</taxon>
        <taxon>Pezizomycotina</taxon>
        <taxon>Eurotiomycetes</taxon>
        <taxon>Eurotiomycetidae</taxon>
        <taxon>Eurotiales</taxon>
        <taxon>Aspergillaceae</taxon>
        <taxon>Monascus</taxon>
    </lineage>
</organism>
<evidence type="ECO:0000313" key="7">
    <source>
        <dbReference type="EMBL" id="TQB68218.1"/>
    </source>
</evidence>
<sequence>MSSHSDSQQPQYYSVCKSGLPGTKDYRVYLHESDRLVSPWHDVPLYLDQKQGLVNMIVEIPRWSNVKMEITKDEFLNPIRQDIKKDKLRYVPNIFPHKGYPWNYGALPQV</sequence>
<keyword evidence="4" id="KW-0479">Metal-binding</keyword>
<evidence type="ECO:0000256" key="3">
    <source>
        <dbReference type="ARBA" id="ARBA00012146"/>
    </source>
</evidence>
<keyword evidence="8" id="KW-1185">Reference proteome</keyword>
<dbReference type="GO" id="GO:0005737">
    <property type="term" value="C:cytoplasm"/>
    <property type="evidence" value="ECO:0007669"/>
    <property type="project" value="InterPro"/>
</dbReference>
<keyword evidence="6" id="KW-0460">Magnesium</keyword>
<dbReference type="Pfam" id="PF00719">
    <property type="entry name" value="Pyrophosphatase"/>
    <property type="match status" value="1"/>
</dbReference>
<evidence type="ECO:0000256" key="1">
    <source>
        <dbReference type="ARBA" id="ARBA00001946"/>
    </source>
</evidence>
<dbReference type="Gene3D" id="3.90.80.10">
    <property type="entry name" value="Inorganic pyrophosphatase"/>
    <property type="match status" value="1"/>
</dbReference>
<dbReference type="InterPro" id="IPR036649">
    <property type="entry name" value="Pyrophosphatase_sf"/>
</dbReference>
<reference evidence="7 8" key="1">
    <citation type="submission" date="2019-06" db="EMBL/GenBank/DDBJ databases">
        <title>Wine fermentation using esterase from Monascus purpureus.</title>
        <authorList>
            <person name="Geng C."/>
            <person name="Zhang Y."/>
        </authorList>
    </citation>
    <scope>NUCLEOTIDE SEQUENCE [LARGE SCALE GENOMIC DNA]</scope>
    <source>
        <strain evidence="7">HQ1</strain>
    </source>
</reference>
<comment type="caution">
    <text evidence="7">The sequence shown here is derived from an EMBL/GenBank/DDBJ whole genome shotgun (WGS) entry which is preliminary data.</text>
</comment>
<dbReference type="STRING" id="5098.A0A507QIB2"/>
<accession>A0A507QIB2</accession>
<dbReference type="Proteomes" id="UP000319663">
    <property type="component" value="Unassembled WGS sequence"/>
</dbReference>
<dbReference type="EC" id="3.6.1.1" evidence="3"/>
<evidence type="ECO:0000256" key="2">
    <source>
        <dbReference type="ARBA" id="ARBA00006220"/>
    </source>
</evidence>
<evidence type="ECO:0000256" key="5">
    <source>
        <dbReference type="ARBA" id="ARBA00022801"/>
    </source>
</evidence>
<evidence type="ECO:0000256" key="6">
    <source>
        <dbReference type="ARBA" id="ARBA00022842"/>
    </source>
</evidence>